<reference evidence="1 2" key="1">
    <citation type="submission" date="2017-05" db="EMBL/GenBank/DDBJ databases">
        <authorList>
            <person name="Varghese N."/>
            <person name="Submissions S."/>
        </authorList>
    </citation>
    <scope>NUCLEOTIDE SEQUENCE [LARGE SCALE GENOMIC DNA]</scope>
    <source>
        <strain evidence="1 2">DSM 100094</strain>
    </source>
</reference>
<organism evidence="1 2">
    <name type="scientific">Paracoccus laeviglucosivorans</name>
    <dbReference type="NCBI Taxonomy" id="1197861"/>
    <lineage>
        <taxon>Bacteria</taxon>
        <taxon>Pseudomonadati</taxon>
        <taxon>Pseudomonadota</taxon>
        <taxon>Alphaproteobacteria</taxon>
        <taxon>Rhodobacterales</taxon>
        <taxon>Paracoccaceae</taxon>
        <taxon>Paracoccus</taxon>
    </lineage>
</organism>
<gene>
    <name evidence="1" type="ORF">SAMN06265221_107126</name>
</gene>
<dbReference type="RefSeq" id="WP_142663116.1">
    <property type="nucleotide sequence ID" value="NZ_FXTK01000007.1"/>
</dbReference>
<evidence type="ECO:0000313" key="1">
    <source>
        <dbReference type="EMBL" id="SMO69736.1"/>
    </source>
</evidence>
<dbReference type="EMBL" id="FXTK01000007">
    <property type="protein sequence ID" value="SMO69736.1"/>
    <property type="molecule type" value="Genomic_DNA"/>
</dbReference>
<dbReference type="Proteomes" id="UP000319014">
    <property type="component" value="Unassembled WGS sequence"/>
</dbReference>
<accession>A0A521DDL2</accession>
<sequence>MLFVTIRHGTVLHLWQDGCEVAAMALTPNAALLLPSDLSRAMAEAVGDATRSVAISGCGTWV</sequence>
<dbReference type="AlphaFoldDB" id="A0A521DDL2"/>
<name>A0A521DDL2_9RHOB</name>
<keyword evidence="2" id="KW-1185">Reference proteome</keyword>
<evidence type="ECO:0000313" key="2">
    <source>
        <dbReference type="Proteomes" id="UP000319014"/>
    </source>
</evidence>
<proteinExistence type="predicted"/>
<protein>
    <submittedName>
        <fullName evidence="1">Uncharacterized protein</fullName>
    </submittedName>
</protein>